<evidence type="ECO:0000313" key="3">
    <source>
        <dbReference type="Proteomes" id="UP000070501"/>
    </source>
</evidence>
<feature type="transmembrane region" description="Helical" evidence="1">
    <location>
        <begin position="69"/>
        <end position="92"/>
    </location>
</feature>
<dbReference type="Proteomes" id="UP000070501">
    <property type="component" value="Unassembled WGS sequence"/>
</dbReference>
<organism evidence="2 3">
    <name type="scientific">Microdochium bolleyi</name>
    <dbReference type="NCBI Taxonomy" id="196109"/>
    <lineage>
        <taxon>Eukaryota</taxon>
        <taxon>Fungi</taxon>
        <taxon>Dikarya</taxon>
        <taxon>Ascomycota</taxon>
        <taxon>Pezizomycotina</taxon>
        <taxon>Sordariomycetes</taxon>
        <taxon>Xylariomycetidae</taxon>
        <taxon>Xylariales</taxon>
        <taxon>Microdochiaceae</taxon>
        <taxon>Microdochium</taxon>
    </lineage>
</organism>
<name>A0A136IU70_9PEZI</name>
<keyword evidence="1" id="KW-0812">Transmembrane</keyword>
<dbReference type="InParanoid" id="A0A136IU70"/>
<gene>
    <name evidence="2" type="ORF">Micbo1qcDRAFT_214325</name>
</gene>
<dbReference type="EMBL" id="KQ964258">
    <property type="protein sequence ID" value="KXJ88431.1"/>
    <property type="molecule type" value="Genomic_DNA"/>
</dbReference>
<evidence type="ECO:0000256" key="1">
    <source>
        <dbReference type="SAM" id="Phobius"/>
    </source>
</evidence>
<accession>A0A136IU70</accession>
<keyword evidence="1" id="KW-1133">Transmembrane helix</keyword>
<protein>
    <submittedName>
        <fullName evidence="2">Uncharacterized protein</fullName>
    </submittedName>
</protein>
<reference evidence="3" key="1">
    <citation type="submission" date="2016-02" db="EMBL/GenBank/DDBJ databases">
        <title>Draft genome sequence of Microdochium bolleyi, a fungal endophyte of beachgrass.</title>
        <authorList>
            <consortium name="DOE Joint Genome Institute"/>
            <person name="David A.S."/>
            <person name="May G."/>
            <person name="Haridas S."/>
            <person name="Lim J."/>
            <person name="Wang M."/>
            <person name="Labutti K."/>
            <person name="Lipzen A."/>
            <person name="Barry K."/>
            <person name="Grigoriev I.V."/>
        </authorList>
    </citation>
    <scope>NUCLEOTIDE SEQUENCE [LARGE SCALE GENOMIC DNA]</scope>
    <source>
        <strain evidence="3">J235TASD1</strain>
    </source>
</reference>
<evidence type="ECO:0000313" key="2">
    <source>
        <dbReference type="EMBL" id="KXJ88431.1"/>
    </source>
</evidence>
<feature type="transmembrane region" description="Helical" evidence="1">
    <location>
        <begin position="13"/>
        <end position="32"/>
    </location>
</feature>
<dbReference type="AlphaFoldDB" id="A0A136IU70"/>
<proteinExistence type="predicted"/>
<keyword evidence="1" id="KW-0472">Membrane</keyword>
<keyword evidence="3" id="KW-1185">Reference proteome</keyword>
<sequence>MDSHGFQNSLHEWGPLFTRVLPLLLFIAFPSLRARAISATTGACKWSWGCLKAVIWPWTYQTTDNRTKITVLITAVVGMAFIGAFLELLSAFRIAQGPVSSGAVASDPTTCRAAQPQPQHLYRDLTASSTDICRAILAASKDQIGGDGASAQAYFVRKLLEGETGGTRARDEQLAMIKAFLLSRKAEFKPFCAIYGIDLSYDGIQR</sequence>